<evidence type="ECO:0000313" key="2">
    <source>
        <dbReference type="EMBL" id="GAA2077340.1"/>
    </source>
</evidence>
<dbReference type="RefSeq" id="WP_344528769.1">
    <property type="nucleotide sequence ID" value="NZ_BAAAPE010000008.1"/>
</dbReference>
<dbReference type="PROSITE" id="PS50995">
    <property type="entry name" value="HTH_MARR_2"/>
    <property type="match status" value="1"/>
</dbReference>
<dbReference type="InterPro" id="IPR039422">
    <property type="entry name" value="MarR/SlyA-like"/>
</dbReference>
<evidence type="ECO:0000259" key="1">
    <source>
        <dbReference type="PROSITE" id="PS50995"/>
    </source>
</evidence>
<protein>
    <submittedName>
        <fullName evidence="2">MarR family transcriptional regulator</fullName>
    </submittedName>
</protein>
<organism evidence="2 3">
    <name type="scientific">Streptomyces albiaxialis</name>
    <dbReference type="NCBI Taxonomy" id="329523"/>
    <lineage>
        <taxon>Bacteria</taxon>
        <taxon>Bacillati</taxon>
        <taxon>Actinomycetota</taxon>
        <taxon>Actinomycetes</taxon>
        <taxon>Kitasatosporales</taxon>
        <taxon>Streptomycetaceae</taxon>
        <taxon>Streptomyces</taxon>
    </lineage>
</organism>
<proteinExistence type="predicted"/>
<keyword evidence="3" id="KW-1185">Reference proteome</keyword>
<dbReference type="InterPro" id="IPR036390">
    <property type="entry name" value="WH_DNA-bd_sf"/>
</dbReference>
<dbReference type="EMBL" id="BAAAPE010000008">
    <property type="protein sequence ID" value="GAA2077340.1"/>
    <property type="molecule type" value="Genomic_DNA"/>
</dbReference>
<accession>A0ABP5HHS4</accession>
<name>A0ABP5HHS4_9ACTN</name>
<comment type="caution">
    <text evidence="2">The sequence shown here is derived from an EMBL/GenBank/DDBJ whole genome shotgun (WGS) entry which is preliminary data.</text>
</comment>
<dbReference type="PANTHER" id="PTHR33164:SF107">
    <property type="entry name" value="TRANSCRIPTIONAL REGULATORY PROTEIN"/>
    <property type="match status" value="1"/>
</dbReference>
<feature type="domain" description="HTH marR-type" evidence="1">
    <location>
        <begin position="4"/>
        <end position="135"/>
    </location>
</feature>
<dbReference type="InterPro" id="IPR000835">
    <property type="entry name" value="HTH_MarR-typ"/>
</dbReference>
<gene>
    <name evidence="2" type="ORF">GCM10009801_33390</name>
</gene>
<dbReference type="PRINTS" id="PR00598">
    <property type="entry name" value="HTHMARR"/>
</dbReference>
<dbReference type="Proteomes" id="UP001500016">
    <property type="component" value="Unassembled WGS sequence"/>
</dbReference>
<dbReference type="SUPFAM" id="SSF46785">
    <property type="entry name" value="Winged helix' DNA-binding domain"/>
    <property type="match status" value="1"/>
</dbReference>
<evidence type="ECO:0000313" key="3">
    <source>
        <dbReference type="Proteomes" id="UP001500016"/>
    </source>
</evidence>
<dbReference type="Gene3D" id="1.10.10.10">
    <property type="entry name" value="Winged helix-like DNA-binding domain superfamily/Winged helix DNA-binding domain"/>
    <property type="match status" value="1"/>
</dbReference>
<reference evidence="3" key="1">
    <citation type="journal article" date="2019" name="Int. J. Syst. Evol. Microbiol.">
        <title>The Global Catalogue of Microorganisms (GCM) 10K type strain sequencing project: providing services to taxonomists for standard genome sequencing and annotation.</title>
        <authorList>
            <consortium name="The Broad Institute Genomics Platform"/>
            <consortium name="The Broad Institute Genome Sequencing Center for Infectious Disease"/>
            <person name="Wu L."/>
            <person name="Ma J."/>
        </authorList>
    </citation>
    <scope>NUCLEOTIDE SEQUENCE [LARGE SCALE GENOMIC DNA]</scope>
    <source>
        <strain evidence="3">JCM 15478</strain>
    </source>
</reference>
<dbReference type="SMART" id="SM00347">
    <property type="entry name" value="HTH_MARR"/>
    <property type="match status" value="1"/>
</dbReference>
<dbReference type="Pfam" id="PF12802">
    <property type="entry name" value="MarR_2"/>
    <property type="match status" value="1"/>
</dbReference>
<dbReference type="InterPro" id="IPR036388">
    <property type="entry name" value="WH-like_DNA-bd_sf"/>
</dbReference>
<dbReference type="PANTHER" id="PTHR33164">
    <property type="entry name" value="TRANSCRIPTIONAL REGULATOR, MARR FAMILY"/>
    <property type="match status" value="1"/>
</dbReference>
<sequence length="149" mass="16335">MAEGLKITDALVRLTHLVDHVFADVCRDLDLTPQQAQLLCMLIDGPVGMTELSRLLHLEKSSLTGLVDRVQRRGLVARVPDDHDRRACRIELTEVGARLGEASHGAMGERLEALLGDLDGPDRDLLISSVSRILAAHTAATGRPWDRTE</sequence>